<dbReference type="SUPFAM" id="SSF52540">
    <property type="entry name" value="P-loop containing nucleoside triphosphate hydrolases"/>
    <property type="match status" value="1"/>
</dbReference>
<dbReference type="Gene3D" id="1.20.58.1120">
    <property type="match status" value="1"/>
</dbReference>
<sequence>MGHVLLMAILADWCAKVEAALSSGGAADMEKVLPRTVEQLSFMAGKVITNVSNDVRQKLAQLITEVVHQRDVSRQLIQDKVCSPKDFQWLQLMRMYWNPSEPQILQRLSICMADATFFYGFEYLGIADKLVQTPLTDRCFLTLTQALHMRLGANPFGPAGTGKTESVKALGNTMGRFVLVFCCDEGFDFQAMGRIFVGLCQVGAWGCFDEFNRLEERILSAVSEQVLTIQTGNKQNKKEIEILGKQ</sequence>
<evidence type="ECO:0000256" key="4">
    <source>
        <dbReference type="ARBA" id="ARBA00022701"/>
    </source>
</evidence>
<keyword evidence="9" id="KW-0505">Motor protein</keyword>
<dbReference type="Proteomes" id="UP001178507">
    <property type="component" value="Unassembled WGS sequence"/>
</dbReference>
<dbReference type="GO" id="GO:0051959">
    <property type="term" value="F:dynein light intermediate chain binding"/>
    <property type="evidence" value="ECO:0007669"/>
    <property type="project" value="InterPro"/>
</dbReference>
<dbReference type="InterPro" id="IPR035699">
    <property type="entry name" value="AAA_6"/>
</dbReference>
<keyword evidence="8" id="KW-0175">Coiled coil</keyword>
<evidence type="ECO:0000313" key="13">
    <source>
        <dbReference type="EMBL" id="CAJ1374744.1"/>
    </source>
</evidence>
<keyword evidence="11" id="KW-0732">Signal</keyword>
<evidence type="ECO:0000256" key="6">
    <source>
        <dbReference type="ARBA" id="ARBA00022741"/>
    </source>
</evidence>
<keyword evidence="7" id="KW-0067">ATP-binding</keyword>
<evidence type="ECO:0000259" key="12">
    <source>
        <dbReference type="Pfam" id="PF12774"/>
    </source>
</evidence>
<evidence type="ECO:0000256" key="2">
    <source>
        <dbReference type="ARBA" id="ARBA00022197"/>
    </source>
</evidence>
<feature type="signal peptide" evidence="11">
    <location>
        <begin position="1"/>
        <end position="19"/>
    </location>
</feature>
<feature type="non-terminal residue" evidence="13">
    <location>
        <position position="246"/>
    </location>
</feature>
<keyword evidence="3" id="KW-0963">Cytoplasm</keyword>
<dbReference type="GO" id="GO:0005938">
    <property type="term" value="C:cell cortex"/>
    <property type="evidence" value="ECO:0007669"/>
    <property type="project" value="UniProtKB-ARBA"/>
</dbReference>
<comment type="caution">
    <text evidence="13">The sequence shown here is derived from an EMBL/GenBank/DDBJ whole genome shotgun (WGS) entry which is preliminary data.</text>
</comment>
<dbReference type="GO" id="GO:0000235">
    <property type="term" value="C:astral microtubule"/>
    <property type="evidence" value="ECO:0007669"/>
    <property type="project" value="UniProtKB-ARBA"/>
</dbReference>
<evidence type="ECO:0000256" key="8">
    <source>
        <dbReference type="ARBA" id="ARBA00023054"/>
    </source>
</evidence>
<dbReference type="PANTHER" id="PTHR45703:SF36">
    <property type="entry name" value="DYNEIN HEAVY CHAIN, CYTOPLASMIC"/>
    <property type="match status" value="1"/>
</dbReference>
<dbReference type="FunFam" id="1.20.58.1120:FF:000013">
    <property type="entry name" value="Dynein heavy chain-like protein"/>
    <property type="match status" value="1"/>
</dbReference>
<evidence type="ECO:0000256" key="1">
    <source>
        <dbReference type="ARBA" id="ARBA00004245"/>
    </source>
</evidence>
<dbReference type="GO" id="GO:1902850">
    <property type="term" value="P:microtubule cytoskeleton organization involved in mitosis"/>
    <property type="evidence" value="ECO:0007669"/>
    <property type="project" value="UniProtKB-ARBA"/>
</dbReference>
<evidence type="ECO:0000256" key="10">
    <source>
        <dbReference type="ARBA" id="ARBA00023212"/>
    </source>
</evidence>
<keyword evidence="6" id="KW-0547">Nucleotide-binding</keyword>
<dbReference type="GO" id="GO:0030473">
    <property type="term" value="P:nuclear migration along microtubule"/>
    <property type="evidence" value="ECO:0007669"/>
    <property type="project" value="UniProtKB-ARBA"/>
</dbReference>
<reference evidence="13" key="1">
    <citation type="submission" date="2023-08" db="EMBL/GenBank/DDBJ databases">
        <authorList>
            <person name="Chen Y."/>
            <person name="Shah S."/>
            <person name="Dougan E. K."/>
            <person name="Thang M."/>
            <person name="Chan C."/>
        </authorList>
    </citation>
    <scope>NUCLEOTIDE SEQUENCE</scope>
</reference>
<accession>A0AA36MJK1</accession>
<dbReference type="EMBL" id="CAUJNA010000275">
    <property type="protein sequence ID" value="CAJ1374744.1"/>
    <property type="molecule type" value="Genomic_DNA"/>
</dbReference>
<proteinExistence type="predicted"/>
<protein>
    <recommendedName>
        <fullName evidence="2">Dynein heavy chain, cytoplasmic</fullName>
    </recommendedName>
</protein>
<keyword evidence="5" id="KW-0677">Repeat</keyword>
<feature type="domain" description="Dynein heavy chain hydrolytic ATP-binding dynein motor region" evidence="12">
    <location>
        <begin position="119"/>
        <end position="245"/>
    </location>
</feature>
<evidence type="ECO:0000256" key="7">
    <source>
        <dbReference type="ARBA" id="ARBA00022840"/>
    </source>
</evidence>
<dbReference type="Pfam" id="PF12774">
    <property type="entry name" value="AAA_6"/>
    <property type="match status" value="1"/>
</dbReference>
<dbReference type="GO" id="GO:0005524">
    <property type="term" value="F:ATP binding"/>
    <property type="evidence" value="ECO:0007669"/>
    <property type="project" value="UniProtKB-KW"/>
</dbReference>
<keyword evidence="14" id="KW-1185">Reference proteome</keyword>
<dbReference type="PANTHER" id="PTHR45703">
    <property type="entry name" value="DYNEIN HEAVY CHAIN"/>
    <property type="match status" value="1"/>
</dbReference>
<evidence type="ECO:0000256" key="3">
    <source>
        <dbReference type="ARBA" id="ARBA00022490"/>
    </source>
</evidence>
<evidence type="ECO:0000256" key="9">
    <source>
        <dbReference type="ARBA" id="ARBA00023175"/>
    </source>
</evidence>
<dbReference type="GO" id="GO:0045505">
    <property type="term" value="F:dynein intermediate chain binding"/>
    <property type="evidence" value="ECO:0007669"/>
    <property type="project" value="InterPro"/>
</dbReference>
<dbReference type="InterPro" id="IPR027417">
    <property type="entry name" value="P-loop_NTPase"/>
</dbReference>
<name>A0AA36MJK1_9DINO</name>
<dbReference type="GO" id="GO:0000070">
    <property type="term" value="P:mitotic sister chromatid segregation"/>
    <property type="evidence" value="ECO:0007669"/>
    <property type="project" value="UniProtKB-ARBA"/>
</dbReference>
<dbReference type="Gene3D" id="3.40.50.300">
    <property type="entry name" value="P-loop containing nucleotide triphosphate hydrolases"/>
    <property type="match status" value="1"/>
</dbReference>
<dbReference type="AlphaFoldDB" id="A0AA36MJK1"/>
<evidence type="ECO:0000256" key="11">
    <source>
        <dbReference type="SAM" id="SignalP"/>
    </source>
</evidence>
<evidence type="ECO:0000256" key="5">
    <source>
        <dbReference type="ARBA" id="ARBA00022737"/>
    </source>
</evidence>
<keyword evidence="10" id="KW-0206">Cytoskeleton</keyword>
<evidence type="ECO:0000313" key="14">
    <source>
        <dbReference type="Proteomes" id="UP001178507"/>
    </source>
</evidence>
<dbReference type="GO" id="GO:0030286">
    <property type="term" value="C:dynein complex"/>
    <property type="evidence" value="ECO:0007669"/>
    <property type="project" value="InterPro"/>
</dbReference>
<feature type="chain" id="PRO_5041435950" description="Dynein heavy chain, cytoplasmic" evidence="11">
    <location>
        <begin position="20"/>
        <end position="246"/>
    </location>
</feature>
<organism evidence="13 14">
    <name type="scientific">Effrenium voratum</name>
    <dbReference type="NCBI Taxonomy" id="2562239"/>
    <lineage>
        <taxon>Eukaryota</taxon>
        <taxon>Sar</taxon>
        <taxon>Alveolata</taxon>
        <taxon>Dinophyceae</taxon>
        <taxon>Suessiales</taxon>
        <taxon>Symbiodiniaceae</taxon>
        <taxon>Effrenium</taxon>
    </lineage>
</organism>
<gene>
    <name evidence="13" type="ORF">EVOR1521_LOCUS4212</name>
</gene>
<dbReference type="InterPro" id="IPR026983">
    <property type="entry name" value="DHC"/>
</dbReference>
<comment type="subcellular location">
    <subcellularLocation>
        <location evidence="1">Cytoplasm</location>
        <location evidence="1">Cytoskeleton</location>
    </subcellularLocation>
</comment>
<keyword evidence="4" id="KW-0493">Microtubule</keyword>
<dbReference type="GO" id="GO:0008569">
    <property type="term" value="F:minus-end-directed microtubule motor activity"/>
    <property type="evidence" value="ECO:0007669"/>
    <property type="project" value="UniProtKB-ARBA"/>
</dbReference>
<dbReference type="FunFam" id="3.40.50.300:FF:000996">
    <property type="entry name" value="Cytoplasmic dynein heavy chain"/>
    <property type="match status" value="1"/>
</dbReference>